<dbReference type="EMBL" id="HE796683">
    <property type="protein sequence ID" value="CCH01523.1"/>
    <property type="molecule type" value="Genomic_DNA"/>
</dbReference>
<keyword evidence="2" id="KW-0812">Transmembrane</keyword>
<dbReference type="AlphaFoldDB" id="I0KBM0"/>
<keyword evidence="2" id="KW-0472">Membrane</keyword>
<evidence type="ECO:0000313" key="4">
    <source>
        <dbReference type="Proteomes" id="UP000011058"/>
    </source>
</evidence>
<dbReference type="Proteomes" id="UP000011058">
    <property type="component" value="Chromosome"/>
</dbReference>
<proteinExistence type="predicted"/>
<gene>
    <name evidence="3" type="ORF">FAES_3516</name>
</gene>
<feature type="transmembrane region" description="Helical" evidence="2">
    <location>
        <begin position="20"/>
        <end position="42"/>
    </location>
</feature>
<keyword evidence="4" id="KW-1185">Reference proteome</keyword>
<accession>I0KBM0</accession>
<name>I0KBM0_9BACT</name>
<dbReference type="HOGENOM" id="CLU_085976_0_0_10"/>
<keyword evidence="2" id="KW-1133">Transmembrane helix</keyword>
<dbReference type="KEGG" id="fae:FAES_3516"/>
<feature type="transmembrane region" description="Helical" evidence="2">
    <location>
        <begin position="63"/>
        <end position="82"/>
    </location>
</feature>
<dbReference type="eggNOG" id="COG1196">
    <property type="taxonomic scope" value="Bacteria"/>
</dbReference>
<keyword evidence="1" id="KW-0175">Coiled coil</keyword>
<protein>
    <submittedName>
        <fullName evidence="3">Uncharacterized protein</fullName>
    </submittedName>
</protein>
<reference evidence="3 4" key="1">
    <citation type="journal article" date="2012" name="J. Bacteriol.">
        <title>Genome Sequence of Fibrella aestuarina BUZ 2T, a Filamentous Marine Bacterium.</title>
        <authorList>
            <person name="Filippini M."/>
            <person name="Qi W."/>
            <person name="Blom J."/>
            <person name="Goesmann A."/>
            <person name="Smits T.H."/>
            <person name="Bagheri H.C."/>
        </authorList>
    </citation>
    <scope>NUCLEOTIDE SEQUENCE [LARGE SCALE GENOMIC DNA]</scope>
    <source>
        <strain evidence="4">BUZ 2T</strain>
    </source>
</reference>
<evidence type="ECO:0000313" key="3">
    <source>
        <dbReference type="EMBL" id="CCH01523.1"/>
    </source>
</evidence>
<evidence type="ECO:0000256" key="1">
    <source>
        <dbReference type="SAM" id="Coils"/>
    </source>
</evidence>
<evidence type="ECO:0000256" key="2">
    <source>
        <dbReference type="SAM" id="Phobius"/>
    </source>
</evidence>
<sequence length="267" mass="31760">MMKELLQTIFKTTEDRLKNPFIGAFTTSWLVFNWNAILYLLFSKKDIEEKIRYIENNLSHEGTAIWLPLLSAFLYTLLLPYLNLLIDEVLNYSVVRSEKNIIRKKTNNIENQKLLAIEEIKLEDTKTEYREKRQQNNLIEELQKKVIQYEDEIKTNRDSYNQATDEFRSVLQKLEEEKANLLVSYENRLNDLSKEKDSTIEELQKTISSFSKESKIIYSFSNGQDLYESKDGTRTIYINKNNRSVYSEEEFQDFIKAYTLNKYIESI</sequence>
<organism evidence="3 4">
    <name type="scientific">Fibrella aestuarina BUZ 2</name>
    <dbReference type="NCBI Taxonomy" id="1166018"/>
    <lineage>
        <taxon>Bacteria</taxon>
        <taxon>Pseudomonadati</taxon>
        <taxon>Bacteroidota</taxon>
        <taxon>Cytophagia</taxon>
        <taxon>Cytophagales</taxon>
        <taxon>Spirosomataceae</taxon>
        <taxon>Fibrella</taxon>
    </lineage>
</organism>
<dbReference type="STRING" id="1166018.FAES_3516"/>
<feature type="coiled-coil region" evidence="1">
    <location>
        <begin position="115"/>
        <end position="202"/>
    </location>
</feature>